<protein>
    <recommendedName>
        <fullName evidence="4">TPR domain protein</fullName>
    </recommendedName>
</protein>
<sequence>MRSKGSSSAVGVLSRHDADQPYPYNLGTFHRSVSTTSPDAQVWFSRGLTWAYAFNHEESARCFQRAIHHDPSCAMAYWGLAFVLGPNYNKPWKVFDGHDLAETTRRAHHIIMQAKRHSAEGNGNGKSSTTPVESALIDALARRYPQETPAEDCSPWNRDYARAMDSVLRAYPDDLDVVALWTDATMNVTPWNLWNYKTGKPTPGARTLEIKDVMDRTFRLRGSLRHPGLLHLYIHLMEMSPTPEAALTIADNLRGLVPDAGHLEHMPTHLDIICGHYRRAIASNSDAIRADHKFLAREGPLNFYTLYRSHDFHFRLYGAMLCGQSAVALDTVRDLESTISEDLLRVPSPPMADWLEGFLGMRMHALIRFGRWDDIRALDLPRDRDLYCATTAMIHYAKGVASAVQGRIDDADRERRLFADALRRLPPSRAVFNNTCREILAIAEAMLDGELAYRKADYDAAFAHLRTAVQRDDALPYDEPWGWMQPARHALGALLLEQGRVAEAAAVYTADLGIDDSLPRAQRHPNNVWALHGLYECLTRLGRLDEARILKPQLDLALAVADVPIRSSCFCRLTTVD</sequence>
<dbReference type="InterPro" id="IPR019734">
    <property type="entry name" value="TPR_rpt"/>
</dbReference>
<dbReference type="Gene3D" id="1.25.40.10">
    <property type="entry name" value="Tetratricopeptide repeat domain"/>
    <property type="match status" value="2"/>
</dbReference>
<name>A0A4U6X0M1_9PEZI</name>
<dbReference type="EMBL" id="PJEX01000786">
    <property type="protein sequence ID" value="TKW48685.1"/>
    <property type="molecule type" value="Genomic_DNA"/>
</dbReference>
<evidence type="ECO:0000313" key="3">
    <source>
        <dbReference type="Proteomes" id="UP000310108"/>
    </source>
</evidence>
<dbReference type="PROSITE" id="PS50005">
    <property type="entry name" value="TPR"/>
    <property type="match status" value="1"/>
</dbReference>
<accession>A0A4U6X0M1</accession>
<organism evidence="2 3">
    <name type="scientific">Colletotrichum tanaceti</name>
    <dbReference type="NCBI Taxonomy" id="1306861"/>
    <lineage>
        <taxon>Eukaryota</taxon>
        <taxon>Fungi</taxon>
        <taxon>Dikarya</taxon>
        <taxon>Ascomycota</taxon>
        <taxon>Pezizomycotina</taxon>
        <taxon>Sordariomycetes</taxon>
        <taxon>Hypocreomycetidae</taxon>
        <taxon>Glomerellales</taxon>
        <taxon>Glomerellaceae</taxon>
        <taxon>Colletotrichum</taxon>
        <taxon>Colletotrichum destructivum species complex</taxon>
    </lineage>
</organism>
<dbReference type="InterPro" id="IPR011990">
    <property type="entry name" value="TPR-like_helical_dom_sf"/>
</dbReference>
<proteinExistence type="predicted"/>
<dbReference type="Proteomes" id="UP000310108">
    <property type="component" value="Unassembled WGS sequence"/>
</dbReference>
<comment type="caution">
    <text evidence="2">The sequence shown here is derived from an EMBL/GenBank/DDBJ whole genome shotgun (WGS) entry which is preliminary data.</text>
</comment>
<dbReference type="STRING" id="1306861.A0A4U6X0M1"/>
<evidence type="ECO:0008006" key="4">
    <source>
        <dbReference type="Google" id="ProtNLM"/>
    </source>
</evidence>
<dbReference type="SUPFAM" id="SSF48452">
    <property type="entry name" value="TPR-like"/>
    <property type="match status" value="1"/>
</dbReference>
<evidence type="ECO:0000256" key="1">
    <source>
        <dbReference type="PROSITE-ProRule" id="PRU00339"/>
    </source>
</evidence>
<dbReference type="AlphaFoldDB" id="A0A4U6X0M1"/>
<dbReference type="PANTHER" id="PTHR45588">
    <property type="entry name" value="TPR DOMAIN-CONTAINING PROTEIN"/>
    <property type="match status" value="1"/>
</dbReference>
<dbReference type="PANTHER" id="PTHR45588:SF1">
    <property type="entry name" value="WW DOMAIN-CONTAINING PROTEIN"/>
    <property type="match status" value="1"/>
</dbReference>
<keyword evidence="1" id="KW-0802">TPR repeat</keyword>
<gene>
    <name evidence="2" type="ORF">CTA1_11143</name>
</gene>
<reference evidence="2 3" key="1">
    <citation type="journal article" date="2019" name="PLoS ONE">
        <title>Comparative genome analysis indicates high evolutionary potential of pathogenicity genes in Colletotrichum tanaceti.</title>
        <authorList>
            <person name="Lelwala R.V."/>
            <person name="Korhonen P.K."/>
            <person name="Young N.D."/>
            <person name="Scott J.B."/>
            <person name="Ades P.A."/>
            <person name="Gasser R.B."/>
            <person name="Taylor P.W.J."/>
        </authorList>
    </citation>
    <scope>NUCLEOTIDE SEQUENCE [LARGE SCALE GENOMIC DNA]</scope>
    <source>
        <strain evidence="2">BRIP57314</strain>
    </source>
</reference>
<evidence type="ECO:0000313" key="2">
    <source>
        <dbReference type="EMBL" id="TKW48685.1"/>
    </source>
</evidence>
<keyword evidence="3" id="KW-1185">Reference proteome</keyword>
<feature type="repeat" description="TPR" evidence="1">
    <location>
        <begin position="40"/>
        <end position="73"/>
    </location>
</feature>